<comment type="caution">
    <text evidence="1">The sequence shown here is derived from an EMBL/GenBank/DDBJ whole genome shotgun (WGS) entry which is preliminary data.</text>
</comment>
<sequence length="84" mass="9458">MYKGNPDRWIFMCLNLCQLPFVLLLDTTAMTLIELVTYTAKAAAFNTFFSSVSSNTVGPLDLRTKIHFDVNTDPPPVKEELVCE</sequence>
<evidence type="ECO:0000313" key="1">
    <source>
        <dbReference type="EMBL" id="KAJ7409995.1"/>
    </source>
</evidence>
<name>A0ABQ9D1D5_9PASS</name>
<evidence type="ECO:0000313" key="2">
    <source>
        <dbReference type="Proteomes" id="UP001145742"/>
    </source>
</evidence>
<accession>A0ABQ9D1D5</accession>
<dbReference type="Proteomes" id="UP001145742">
    <property type="component" value="Unassembled WGS sequence"/>
</dbReference>
<reference evidence="1" key="1">
    <citation type="submission" date="2019-10" db="EMBL/GenBank/DDBJ databases">
        <authorList>
            <person name="Soares A.E.R."/>
            <person name="Aleixo A."/>
            <person name="Schneider P."/>
            <person name="Miyaki C.Y."/>
            <person name="Schneider M.P."/>
            <person name="Mello C."/>
            <person name="Vasconcelos A.T.R."/>
        </authorList>
    </citation>
    <scope>NUCLEOTIDE SEQUENCE</scope>
    <source>
        <tissue evidence="1">Muscle</tissue>
    </source>
</reference>
<gene>
    <name evidence="1" type="ORF">WISP_111309</name>
</gene>
<organism evidence="1 2">
    <name type="scientific">Willisornis vidua</name>
    <name type="common">Xingu scale-backed antbird</name>
    <dbReference type="NCBI Taxonomy" id="1566151"/>
    <lineage>
        <taxon>Eukaryota</taxon>
        <taxon>Metazoa</taxon>
        <taxon>Chordata</taxon>
        <taxon>Craniata</taxon>
        <taxon>Vertebrata</taxon>
        <taxon>Euteleostomi</taxon>
        <taxon>Archelosauria</taxon>
        <taxon>Archosauria</taxon>
        <taxon>Dinosauria</taxon>
        <taxon>Saurischia</taxon>
        <taxon>Theropoda</taxon>
        <taxon>Coelurosauria</taxon>
        <taxon>Aves</taxon>
        <taxon>Neognathae</taxon>
        <taxon>Neoaves</taxon>
        <taxon>Telluraves</taxon>
        <taxon>Australaves</taxon>
        <taxon>Passeriformes</taxon>
        <taxon>Thamnophilidae</taxon>
        <taxon>Willisornis</taxon>
    </lineage>
</organism>
<protein>
    <submittedName>
        <fullName evidence="1">Uncharacterized protein</fullName>
    </submittedName>
</protein>
<proteinExistence type="predicted"/>
<keyword evidence="2" id="KW-1185">Reference proteome</keyword>
<dbReference type="EMBL" id="WHWB01034434">
    <property type="protein sequence ID" value="KAJ7409995.1"/>
    <property type="molecule type" value="Genomic_DNA"/>
</dbReference>